<dbReference type="RefSeq" id="WP_378552763.1">
    <property type="nucleotide sequence ID" value="NZ_JBHSBA010000014.1"/>
</dbReference>
<feature type="transmembrane region" description="Helical" evidence="1">
    <location>
        <begin position="120"/>
        <end position="139"/>
    </location>
</feature>
<keyword evidence="1" id="KW-1133">Transmembrane helix</keyword>
<organism evidence="2 3">
    <name type="scientific">Nocardia rhizosphaerae</name>
    <dbReference type="NCBI Taxonomy" id="1691571"/>
    <lineage>
        <taxon>Bacteria</taxon>
        <taxon>Bacillati</taxon>
        <taxon>Actinomycetota</taxon>
        <taxon>Actinomycetes</taxon>
        <taxon>Mycobacteriales</taxon>
        <taxon>Nocardiaceae</taxon>
        <taxon>Nocardia</taxon>
    </lineage>
</organism>
<evidence type="ECO:0000313" key="2">
    <source>
        <dbReference type="EMBL" id="MFC4127403.1"/>
    </source>
</evidence>
<keyword evidence="3" id="KW-1185">Reference proteome</keyword>
<dbReference type="EMBL" id="JBHSBA010000014">
    <property type="protein sequence ID" value="MFC4127403.1"/>
    <property type="molecule type" value="Genomic_DNA"/>
</dbReference>
<sequence length="143" mass="15326">MMAALILAAALAGFAVAFGLARRTSTPDQDICTCDSVPRSLDYSQPLFECRICGPELLTEGLKLYDPALSNGEVGRGASTELGVGHRLLTHEDFLSVVGGHRDRKGTHRQAPERGRGLSVWLWAIAIGASWPALIWIGLELAA</sequence>
<name>A0ABV8LA66_9NOCA</name>
<protein>
    <submittedName>
        <fullName evidence="2">Uncharacterized protein</fullName>
    </submittedName>
</protein>
<proteinExistence type="predicted"/>
<reference evidence="3" key="1">
    <citation type="journal article" date="2019" name="Int. J. Syst. Evol. Microbiol.">
        <title>The Global Catalogue of Microorganisms (GCM) 10K type strain sequencing project: providing services to taxonomists for standard genome sequencing and annotation.</title>
        <authorList>
            <consortium name="The Broad Institute Genomics Platform"/>
            <consortium name="The Broad Institute Genome Sequencing Center for Infectious Disease"/>
            <person name="Wu L."/>
            <person name="Ma J."/>
        </authorList>
    </citation>
    <scope>NUCLEOTIDE SEQUENCE [LARGE SCALE GENOMIC DNA]</scope>
    <source>
        <strain evidence="3">CGMCC 4.7204</strain>
    </source>
</reference>
<keyword evidence="1" id="KW-0472">Membrane</keyword>
<keyword evidence="1" id="KW-0812">Transmembrane</keyword>
<gene>
    <name evidence="2" type="ORF">ACFOW8_20955</name>
</gene>
<dbReference type="Proteomes" id="UP001595767">
    <property type="component" value="Unassembled WGS sequence"/>
</dbReference>
<evidence type="ECO:0000313" key="3">
    <source>
        <dbReference type="Proteomes" id="UP001595767"/>
    </source>
</evidence>
<accession>A0ABV8LA66</accession>
<evidence type="ECO:0000256" key="1">
    <source>
        <dbReference type="SAM" id="Phobius"/>
    </source>
</evidence>
<comment type="caution">
    <text evidence="2">The sequence shown here is derived from an EMBL/GenBank/DDBJ whole genome shotgun (WGS) entry which is preliminary data.</text>
</comment>